<gene>
    <name evidence="7" type="ORF">H9635_16800</name>
</gene>
<feature type="domain" description="RNA polymerase sigma factor 70 region 4 type 2" evidence="6">
    <location>
        <begin position="100"/>
        <end position="151"/>
    </location>
</feature>
<keyword evidence="2" id="KW-0805">Transcription regulation</keyword>
<dbReference type="InterPro" id="IPR007627">
    <property type="entry name" value="RNA_pol_sigma70_r2"/>
</dbReference>
<dbReference type="InterPro" id="IPR013325">
    <property type="entry name" value="RNA_pol_sigma_r2"/>
</dbReference>
<keyword evidence="4" id="KW-0804">Transcription</keyword>
<feature type="domain" description="RNA polymerase sigma-70 region 2" evidence="5">
    <location>
        <begin position="7"/>
        <end position="69"/>
    </location>
</feature>
<evidence type="ECO:0000313" key="8">
    <source>
        <dbReference type="Proteomes" id="UP000619101"/>
    </source>
</evidence>
<dbReference type="EMBL" id="JACSPZ010000010">
    <property type="protein sequence ID" value="MBD8038408.1"/>
    <property type="molecule type" value="Genomic_DNA"/>
</dbReference>
<dbReference type="SUPFAM" id="SSF88946">
    <property type="entry name" value="Sigma2 domain of RNA polymerase sigma factors"/>
    <property type="match status" value="1"/>
</dbReference>
<evidence type="ECO:0000256" key="4">
    <source>
        <dbReference type="ARBA" id="ARBA00023163"/>
    </source>
</evidence>
<dbReference type="PANTHER" id="PTHR43133">
    <property type="entry name" value="RNA POLYMERASE ECF-TYPE SIGMA FACTO"/>
    <property type="match status" value="1"/>
</dbReference>
<reference evidence="7 8" key="1">
    <citation type="submission" date="2020-08" db="EMBL/GenBank/DDBJ databases">
        <title>A Genomic Blueprint of the Chicken Gut Microbiome.</title>
        <authorList>
            <person name="Gilroy R."/>
            <person name="Ravi A."/>
            <person name="Getino M."/>
            <person name="Pursley I."/>
            <person name="Horton D.L."/>
            <person name="Alikhan N.-F."/>
            <person name="Baker D."/>
            <person name="Gharbi K."/>
            <person name="Hall N."/>
            <person name="Watson M."/>
            <person name="Adriaenssens E.M."/>
            <person name="Foster-Nyarko E."/>
            <person name="Jarju S."/>
            <person name="Secka A."/>
            <person name="Antonio M."/>
            <person name="Oren A."/>
            <person name="Chaudhuri R."/>
            <person name="La Ragione R.M."/>
            <person name="Hildebrand F."/>
            <person name="Pallen M.J."/>
        </authorList>
    </citation>
    <scope>NUCLEOTIDE SEQUENCE [LARGE SCALE GENOMIC DNA]</scope>
    <source>
        <strain evidence="7 8">A46</strain>
    </source>
</reference>
<dbReference type="InterPro" id="IPR013249">
    <property type="entry name" value="RNA_pol_sigma70_r4_t2"/>
</dbReference>
<dbReference type="CDD" id="cd06171">
    <property type="entry name" value="Sigma70_r4"/>
    <property type="match status" value="1"/>
</dbReference>
<comment type="similarity">
    <text evidence="1">Belongs to the sigma-70 factor family. ECF subfamily.</text>
</comment>
<dbReference type="InterPro" id="IPR039425">
    <property type="entry name" value="RNA_pol_sigma-70-like"/>
</dbReference>
<dbReference type="Pfam" id="PF04542">
    <property type="entry name" value="Sigma70_r2"/>
    <property type="match status" value="1"/>
</dbReference>
<comment type="caution">
    <text evidence="7">The sequence shown here is derived from an EMBL/GenBank/DDBJ whole genome shotgun (WGS) entry which is preliminary data.</text>
</comment>
<dbReference type="RefSeq" id="WP_191701464.1">
    <property type="nucleotide sequence ID" value="NZ_JACSPZ010000010.1"/>
</dbReference>
<dbReference type="Gene3D" id="1.10.10.10">
    <property type="entry name" value="Winged helix-like DNA-binding domain superfamily/Winged helix DNA-binding domain"/>
    <property type="match status" value="1"/>
</dbReference>
<evidence type="ECO:0000256" key="3">
    <source>
        <dbReference type="ARBA" id="ARBA00023082"/>
    </source>
</evidence>
<proteinExistence type="inferred from homology"/>
<evidence type="ECO:0000259" key="6">
    <source>
        <dbReference type="Pfam" id="PF08281"/>
    </source>
</evidence>
<evidence type="ECO:0000259" key="5">
    <source>
        <dbReference type="Pfam" id="PF04542"/>
    </source>
</evidence>
<dbReference type="Pfam" id="PF08281">
    <property type="entry name" value="Sigma70_r4_2"/>
    <property type="match status" value="1"/>
</dbReference>
<dbReference type="NCBIfam" id="TIGR02937">
    <property type="entry name" value="sigma70-ECF"/>
    <property type="match status" value="1"/>
</dbReference>
<dbReference type="SUPFAM" id="SSF88659">
    <property type="entry name" value="Sigma3 and sigma4 domains of RNA polymerase sigma factors"/>
    <property type="match status" value="1"/>
</dbReference>
<protein>
    <submittedName>
        <fullName evidence="7">Sigma-70 family RNA polymerase sigma factor</fullName>
    </submittedName>
</protein>
<keyword evidence="8" id="KW-1185">Reference proteome</keyword>
<accession>A0ABR8Y2T2</accession>
<name>A0ABR8Y2T2_9BACL</name>
<sequence length="166" mass="19975">MDIEYYVEQYGDYLYRIAYIYTKDRQAAEEVVQDVFIKLYETQQFEQKSSEKTYLTKMTINRCYDYLRKWKAKKAQIVHYFMKQEPSGEQVVVEGEERDVIVEAILKLPLKYREVLLHYYYDDLSIAEVASYINIPESTVATRLQRARQKLKDQLPAIEWEVLRDV</sequence>
<dbReference type="PANTHER" id="PTHR43133:SF60">
    <property type="entry name" value="RNA POLYMERASE SIGMA FACTOR SIGV"/>
    <property type="match status" value="1"/>
</dbReference>
<evidence type="ECO:0000256" key="1">
    <source>
        <dbReference type="ARBA" id="ARBA00010641"/>
    </source>
</evidence>
<organism evidence="7 8">
    <name type="scientific">Solibacillus faecavium</name>
    <dbReference type="NCBI Taxonomy" id="2762221"/>
    <lineage>
        <taxon>Bacteria</taxon>
        <taxon>Bacillati</taxon>
        <taxon>Bacillota</taxon>
        <taxon>Bacilli</taxon>
        <taxon>Bacillales</taxon>
        <taxon>Caryophanaceae</taxon>
        <taxon>Solibacillus</taxon>
    </lineage>
</organism>
<dbReference type="Gene3D" id="1.10.1740.10">
    <property type="match status" value="1"/>
</dbReference>
<evidence type="ECO:0000256" key="2">
    <source>
        <dbReference type="ARBA" id="ARBA00023015"/>
    </source>
</evidence>
<evidence type="ECO:0000313" key="7">
    <source>
        <dbReference type="EMBL" id="MBD8038408.1"/>
    </source>
</evidence>
<keyword evidence="3" id="KW-0731">Sigma factor</keyword>
<dbReference type="Proteomes" id="UP000619101">
    <property type="component" value="Unassembled WGS sequence"/>
</dbReference>
<dbReference type="InterPro" id="IPR013324">
    <property type="entry name" value="RNA_pol_sigma_r3/r4-like"/>
</dbReference>
<dbReference type="InterPro" id="IPR014284">
    <property type="entry name" value="RNA_pol_sigma-70_dom"/>
</dbReference>
<dbReference type="InterPro" id="IPR036388">
    <property type="entry name" value="WH-like_DNA-bd_sf"/>
</dbReference>